<evidence type="ECO:0008006" key="3">
    <source>
        <dbReference type="Google" id="ProtNLM"/>
    </source>
</evidence>
<dbReference type="Gramene" id="OMO53070">
    <property type="protein sequence ID" value="OMO53070"/>
    <property type="gene ID" value="CCACVL1_28901"/>
</dbReference>
<gene>
    <name evidence="1" type="ORF">CCACVL1_28901</name>
</gene>
<comment type="caution">
    <text evidence="1">The sequence shown here is derived from an EMBL/GenBank/DDBJ whole genome shotgun (WGS) entry which is preliminary data.</text>
</comment>
<dbReference type="OrthoDB" id="1192411at2759"/>
<proteinExistence type="predicted"/>
<evidence type="ECO:0000313" key="2">
    <source>
        <dbReference type="Proteomes" id="UP000188268"/>
    </source>
</evidence>
<reference evidence="1 2" key="1">
    <citation type="submission" date="2013-09" db="EMBL/GenBank/DDBJ databases">
        <title>Corchorus capsularis genome sequencing.</title>
        <authorList>
            <person name="Alam M."/>
            <person name="Haque M.S."/>
            <person name="Islam M.S."/>
            <person name="Emdad E.M."/>
            <person name="Islam M.M."/>
            <person name="Ahmed B."/>
            <person name="Halim A."/>
            <person name="Hossen Q.M.M."/>
            <person name="Hossain M.Z."/>
            <person name="Ahmed R."/>
            <person name="Khan M.M."/>
            <person name="Islam R."/>
            <person name="Rashid M.M."/>
            <person name="Khan S.A."/>
            <person name="Rahman M.S."/>
            <person name="Alam M."/>
        </authorList>
    </citation>
    <scope>NUCLEOTIDE SEQUENCE [LARGE SCALE GENOMIC DNA]</scope>
    <source>
        <strain evidence="2">cv. CVL-1</strain>
        <tissue evidence="1">Whole seedling</tissue>
    </source>
</reference>
<keyword evidence="2" id="KW-1185">Reference proteome</keyword>
<organism evidence="1 2">
    <name type="scientific">Corchorus capsularis</name>
    <name type="common">Jute</name>
    <dbReference type="NCBI Taxonomy" id="210143"/>
    <lineage>
        <taxon>Eukaryota</taxon>
        <taxon>Viridiplantae</taxon>
        <taxon>Streptophyta</taxon>
        <taxon>Embryophyta</taxon>
        <taxon>Tracheophyta</taxon>
        <taxon>Spermatophyta</taxon>
        <taxon>Magnoliopsida</taxon>
        <taxon>eudicotyledons</taxon>
        <taxon>Gunneridae</taxon>
        <taxon>Pentapetalae</taxon>
        <taxon>rosids</taxon>
        <taxon>malvids</taxon>
        <taxon>Malvales</taxon>
        <taxon>Malvaceae</taxon>
        <taxon>Grewioideae</taxon>
        <taxon>Apeibeae</taxon>
        <taxon>Corchorus</taxon>
    </lineage>
</organism>
<dbReference type="AlphaFoldDB" id="A0A1R3G4V7"/>
<feature type="non-terminal residue" evidence="1">
    <location>
        <position position="41"/>
    </location>
</feature>
<name>A0A1R3G4V7_COCAP</name>
<sequence>MSPIFNSRSRHLDIDFHYVRDKVMKKELQVKNISNTDQLAD</sequence>
<evidence type="ECO:0000313" key="1">
    <source>
        <dbReference type="EMBL" id="OMO53070.1"/>
    </source>
</evidence>
<dbReference type="EMBL" id="AWWV01015326">
    <property type="protein sequence ID" value="OMO53070.1"/>
    <property type="molecule type" value="Genomic_DNA"/>
</dbReference>
<protein>
    <recommendedName>
        <fullName evidence="3">Retrovirus-related Pol polyprotein from transposon TNT 1-94</fullName>
    </recommendedName>
</protein>
<dbReference type="Proteomes" id="UP000188268">
    <property type="component" value="Unassembled WGS sequence"/>
</dbReference>
<accession>A0A1R3G4V7</accession>